<gene>
    <name evidence="2" type="ORF">F5147DRAFT_752394</name>
</gene>
<keyword evidence="3" id="KW-1185">Reference proteome</keyword>
<feature type="transmembrane region" description="Helical" evidence="1">
    <location>
        <begin position="165"/>
        <end position="184"/>
    </location>
</feature>
<keyword evidence="1" id="KW-0812">Transmembrane</keyword>
<dbReference type="GeneID" id="64702475"/>
<feature type="transmembrane region" description="Helical" evidence="1">
    <location>
        <begin position="190"/>
        <end position="208"/>
    </location>
</feature>
<evidence type="ECO:0000313" key="2">
    <source>
        <dbReference type="EMBL" id="KAG2111967.1"/>
    </source>
</evidence>
<accession>A0A9P7FCJ3</accession>
<dbReference type="Proteomes" id="UP000823399">
    <property type="component" value="Unassembled WGS sequence"/>
</dbReference>
<dbReference type="AlphaFoldDB" id="A0A9P7FCJ3"/>
<keyword evidence="1" id="KW-1133">Transmembrane helix</keyword>
<reference evidence="2" key="1">
    <citation type="journal article" date="2020" name="New Phytol.">
        <title>Comparative genomics reveals dynamic genome evolution in host specialist ectomycorrhizal fungi.</title>
        <authorList>
            <person name="Lofgren L.A."/>
            <person name="Nguyen N.H."/>
            <person name="Vilgalys R."/>
            <person name="Ruytinx J."/>
            <person name="Liao H.L."/>
            <person name="Branco S."/>
            <person name="Kuo A."/>
            <person name="LaButti K."/>
            <person name="Lipzen A."/>
            <person name="Andreopoulos W."/>
            <person name="Pangilinan J."/>
            <person name="Riley R."/>
            <person name="Hundley H."/>
            <person name="Na H."/>
            <person name="Barry K."/>
            <person name="Grigoriev I.V."/>
            <person name="Stajich J.E."/>
            <person name="Kennedy P.G."/>
        </authorList>
    </citation>
    <scope>NUCLEOTIDE SEQUENCE</scope>
    <source>
        <strain evidence="2">FC423</strain>
    </source>
</reference>
<protein>
    <submittedName>
        <fullName evidence="2">Uncharacterized protein</fullName>
    </submittedName>
</protein>
<dbReference type="EMBL" id="JABBWM010000016">
    <property type="protein sequence ID" value="KAG2111967.1"/>
    <property type="molecule type" value="Genomic_DNA"/>
</dbReference>
<sequence length="464" mass="50833">MPPLPVLSPIADSRKFNLNASAVAGFFGGEEAITAMATVHLYRGRRWLGWYNSPGSYIIAKEFGRISGSRFWNGLFPGSNHSPVVAFKLDGKTGPKYVASHSGTVMQQTGHLAHLLTQGTENSDVVPTSLPTSRHATISRISIVTVPEITYGNLHVQTMSIHHTVFASFPILVSVCTCIFSALFADWYCFAMILLGIISSGVTCFVIGSGDLNIETVKTPAEGCPPGDGMLLMKNNVIILKGEEKDVNVITKGKFVLKLKGEPEYTAVGLCSLLLEVQFLLQLLLIPQGSLIGQTMFLTSIIASWAYNSFLASLDEEKLQRKLFYDHIGLQQLTVLSFEASTRTSMAAFTCFVLCKDLLRPLRGIKPMNILLELVPNETPVWQKWREQVVAQVEKKEGEMIDFQSEDVDMSGLDEHDQALLKDLLKDAKHAYDVGLAGGESTPLLLTGRFISKPKASWASCTGN</sequence>
<proteinExistence type="predicted"/>
<keyword evidence="1" id="KW-0472">Membrane</keyword>
<evidence type="ECO:0000313" key="3">
    <source>
        <dbReference type="Proteomes" id="UP000823399"/>
    </source>
</evidence>
<evidence type="ECO:0000256" key="1">
    <source>
        <dbReference type="SAM" id="Phobius"/>
    </source>
</evidence>
<comment type="caution">
    <text evidence="2">The sequence shown here is derived from an EMBL/GenBank/DDBJ whole genome shotgun (WGS) entry which is preliminary data.</text>
</comment>
<feature type="transmembrane region" description="Helical" evidence="1">
    <location>
        <begin position="20"/>
        <end position="42"/>
    </location>
</feature>
<dbReference type="OrthoDB" id="2366471at2759"/>
<dbReference type="RefSeq" id="XP_041295024.1">
    <property type="nucleotide sequence ID" value="XM_041440216.1"/>
</dbReference>
<organism evidence="2 3">
    <name type="scientific">Suillus discolor</name>
    <dbReference type="NCBI Taxonomy" id="1912936"/>
    <lineage>
        <taxon>Eukaryota</taxon>
        <taxon>Fungi</taxon>
        <taxon>Dikarya</taxon>
        <taxon>Basidiomycota</taxon>
        <taxon>Agaricomycotina</taxon>
        <taxon>Agaricomycetes</taxon>
        <taxon>Agaricomycetidae</taxon>
        <taxon>Boletales</taxon>
        <taxon>Suillineae</taxon>
        <taxon>Suillaceae</taxon>
        <taxon>Suillus</taxon>
    </lineage>
</organism>
<name>A0A9P7FCJ3_9AGAM</name>